<comment type="catalytic activity">
    <reaction evidence="8">
        <text>ADP(in) + ATP(out) = ADP(out) + ATP(in)</text>
        <dbReference type="Rhea" id="RHEA:34999"/>
        <dbReference type="ChEBI" id="CHEBI:30616"/>
        <dbReference type="ChEBI" id="CHEBI:456216"/>
    </reaction>
    <physiologicalReaction direction="left-to-right" evidence="8">
        <dbReference type="Rhea" id="RHEA:35000"/>
    </physiologicalReaction>
</comment>
<keyword evidence="11" id="KW-1185">Reference proteome</keyword>
<keyword evidence="7" id="KW-0472">Membrane</keyword>
<reference evidence="11" key="2">
    <citation type="journal article" date="2017" name="J. Anim. Genet.">
        <title>Multiple reference genome sequences of hot pepper reveal the massive evolution of plant disease resistance genes by retroduplication.</title>
        <authorList>
            <person name="Kim S."/>
            <person name="Park J."/>
            <person name="Yeom S.-I."/>
            <person name="Kim Y.-M."/>
            <person name="Seo E."/>
            <person name="Kim K.-T."/>
            <person name="Kim M.-S."/>
            <person name="Lee J.M."/>
            <person name="Cheong K."/>
            <person name="Shin H.-S."/>
            <person name="Kim S.-B."/>
            <person name="Han K."/>
            <person name="Lee J."/>
            <person name="Park M."/>
            <person name="Lee H.-A."/>
            <person name="Lee H.-Y."/>
            <person name="Lee Y."/>
            <person name="Oh S."/>
            <person name="Lee J.H."/>
            <person name="Choi E."/>
            <person name="Choi E."/>
            <person name="Lee S.E."/>
            <person name="Jeon J."/>
            <person name="Kim H."/>
            <person name="Choi G."/>
            <person name="Song H."/>
            <person name="Lee J."/>
            <person name="Lee S.-C."/>
            <person name="Kwon J.-K."/>
            <person name="Lee H.-Y."/>
            <person name="Koo N."/>
            <person name="Hong Y."/>
            <person name="Kim R.W."/>
            <person name="Kang W.-H."/>
            <person name="Huh J.H."/>
            <person name="Kang B.-C."/>
            <person name="Yang T.-J."/>
            <person name="Lee Y.-H."/>
            <person name="Bennetzen J.L."/>
            <person name="Choi D."/>
        </authorList>
    </citation>
    <scope>NUCLEOTIDE SEQUENCE [LARGE SCALE GENOMIC DNA]</scope>
    <source>
        <strain evidence="11">cv. PBC81</strain>
    </source>
</reference>
<comment type="caution">
    <text evidence="10">The sequence shown here is derived from an EMBL/GenBank/DDBJ whole genome shotgun (WGS) entry which is preliminary data.</text>
</comment>
<evidence type="ECO:0000313" key="11">
    <source>
        <dbReference type="Proteomes" id="UP000224567"/>
    </source>
</evidence>
<comment type="function">
    <text evidence="9">Catalyzes the exchange of ADP and ATP across the membrane.</text>
</comment>
<sequence length="73" mass="7667">MITAYASPVFVQAPAEKGVAAFATDFLMGGVSAGFSKTASAPIECVKLLIQNQDEMIKTGSLSEPYKGTLNRP</sequence>
<evidence type="ECO:0000256" key="6">
    <source>
        <dbReference type="ARBA" id="ARBA00022989"/>
    </source>
</evidence>
<evidence type="ECO:0000256" key="9">
    <source>
        <dbReference type="RuleBase" id="RU368008"/>
    </source>
</evidence>
<evidence type="ECO:0000256" key="2">
    <source>
        <dbReference type="ARBA" id="ARBA00006375"/>
    </source>
</evidence>
<evidence type="ECO:0000256" key="4">
    <source>
        <dbReference type="ARBA" id="ARBA00022692"/>
    </source>
</evidence>
<comment type="subunit">
    <text evidence="9">Monomer.</text>
</comment>
<evidence type="ECO:0000256" key="1">
    <source>
        <dbReference type="ARBA" id="ARBA00004141"/>
    </source>
</evidence>
<dbReference type="PANTHER" id="PTHR45635">
    <property type="entry name" value="ADP,ATP CARRIER PROTEIN 1-RELATED-RELATED"/>
    <property type="match status" value="1"/>
</dbReference>
<dbReference type="STRING" id="33114.A0A2G2V8L5"/>
<dbReference type="Pfam" id="PF00153">
    <property type="entry name" value="Mito_carr"/>
    <property type="match status" value="1"/>
</dbReference>
<keyword evidence="4" id="KW-0812">Transmembrane</keyword>
<organism evidence="10 11">
    <name type="scientific">Capsicum baccatum</name>
    <name type="common">Peruvian pepper</name>
    <dbReference type="NCBI Taxonomy" id="33114"/>
    <lineage>
        <taxon>Eukaryota</taxon>
        <taxon>Viridiplantae</taxon>
        <taxon>Streptophyta</taxon>
        <taxon>Embryophyta</taxon>
        <taxon>Tracheophyta</taxon>
        <taxon>Spermatophyta</taxon>
        <taxon>Magnoliopsida</taxon>
        <taxon>eudicotyledons</taxon>
        <taxon>Gunneridae</taxon>
        <taxon>Pentapetalae</taxon>
        <taxon>asterids</taxon>
        <taxon>lamiids</taxon>
        <taxon>Solanales</taxon>
        <taxon>Solanaceae</taxon>
        <taxon>Solanoideae</taxon>
        <taxon>Capsiceae</taxon>
        <taxon>Capsicum</taxon>
    </lineage>
</organism>
<dbReference type="GO" id="GO:1990544">
    <property type="term" value="P:mitochondrial ATP transmembrane transport"/>
    <property type="evidence" value="ECO:0007669"/>
    <property type="project" value="InterPro"/>
</dbReference>
<dbReference type="AlphaFoldDB" id="A0A2G2V8L5"/>
<protein>
    <recommendedName>
        <fullName evidence="9">ADP/ATP translocase</fullName>
    </recommendedName>
    <alternativeName>
        <fullName evidence="9">ADP,ATP carrier protein</fullName>
    </alternativeName>
</protein>
<dbReference type="InterPro" id="IPR023395">
    <property type="entry name" value="MCP_dom_sf"/>
</dbReference>
<evidence type="ECO:0000256" key="3">
    <source>
        <dbReference type="ARBA" id="ARBA00022448"/>
    </source>
</evidence>
<dbReference type="PRINTS" id="PR00926">
    <property type="entry name" value="MITOCARRIER"/>
</dbReference>
<dbReference type="GO" id="GO:0005743">
    <property type="term" value="C:mitochondrial inner membrane"/>
    <property type="evidence" value="ECO:0007669"/>
    <property type="project" value="InterPro"/>
</dbReference>
<dbReference type="InterPro" id="IPR002113">
    <property type="entry name" value="ADT_euk_type"/>
</dbReference>
<dbReference type="Proteomes" id="UP000224567">
    <property type="component" value="Unassembled WGS sequence"/>
</dbReference>
<accession>A0A2G2V8L5</accession>
<dbReference type="GO" id="GO:0140021">
    <property type="term" value="P:mitochondrial ADP transmembrane transport"/>
    <property type="evidence" value="ECO:0007669"/>
    <property type="project" value="InterPro"/>
</dbReference>
<reference evidence="10 11" key="1">
    <citation type="journal article" date="2017" name="Genome Biol.">
        <title>New reference genome sequences of hot pepper reveal the massive evolution of plant disease-resistance genes by retroduplication.</title>
        <authorList>
            <person name="Kim S."/>
            <person name="Park J."/>
            <person name="Yeom S.I."/>
            <person name="Kim Y.M."/>
            <person name="Seo E."/>
            <person name="Kim K.T."/>
            <person name="Kim M.S."/>
            <person name="Lee J.M."/>
            <person name="Cheong K."/>
            <person name="Shin H.S."/>
            <person name="Kim S.B."/>
            <person name="Han K."/>
            <person name="Lee J."/>
            <person name="Park M."/>
            <person name="Lee H.A."/>
            <person name="Lee H.Y."/>
            <person name="Lee Y."/>
            <person name="Oh S."/>
            <person name="Lee J.H."/>
            <person name="Choi E."/>
            <person name="Choi E."/>
            <person name="Lee S.E."/>
            <person name="Jeon J."/>
            <person name="Kim H."/>
            <person name="Choi G."/>
            <person name="Song H."/>
            <person name="Lee J."/>
            <person name="Lee S.C."/>
            <person name="Kwon J.K."/>
            <person name="Lee H.Y."/>
            <person name="Koo N."/>
            <person name="Hong Y."/>
            <person name="Kim R.W."/>
            <person name="Kang W.H."/>
            <person name="Huh J.H."/>
            <person name="Kang B.C."/>
            <person name="Yang T.J."/>
            <person name="Lee Y.H."/>
            <person name="Bennetzen J.L."/>
            <person name="Choi D."/>
        </authorList>
    </citation>
    <scope>NUCLEOTIDE SEQUENCE [LARGE SCALE GENOMIC DNA]</scope>
    <source>
        <strain evidence="11">cv. PBC81</strain>
    </source>
</reference>
<evidence type="ECO:0000256" key="7">
    <source>
        <dbReference type="ARBA" id="ARBA00023136"/>
    </source>
</evidence>
<evidence type="ECO:0000313" key="10">
    <source>
        <dbReference type="EMBL" id="PHT29248.1"/>
    </source>
</evidence>
<comment type="similarity">
    <text evidence="2 9">Belongs to the mitochondrial carrier (TC 2.A.29) family.</text>
</comment>
<dbReference type="SUPFAM" id="SSF103506">
    <property type="entry name" value="Mitochondrial carrier"/>
    <property type="match status" value="1"/>
</dbReference>
<dbReference type="InterPro" id="IPR018108">
    <property type="entry name" value="MCP_transmembrane"/>
</dbReference>
<evidence type="ECO:0000256" key="5">
    <source>
        <dbReference type="ARBA" id="ARBA00022737"/>
    </source>
</evidence>
<evidence type="ECO:0000256" key="8">
    <source>
        <dbReference type="ARBA" id="ARBA00024143"/>
    </source>
</evidence>
<comment type="subcellular location">
    <subcellularLocation>
        <location evidence="1 9">Membrane</location>
        <topology evidence="1 9">Multi-pass membrane protein</topology>
    </subcellularLocation>
</comment>
<keyword evidence="3 9" id="KW-0813">Transport</keyword>
<name>A0A2G2V8L5_CAPBA</name>
<dbReference type="OrthoDB" id="784307at2759"/>
<dbReference type="GO" id="GO:0005471">
    <property type="term" value="F:ATP:ADP antiporter activity"/>
    <property type="evidence" value="ECO:0007669"/>
    <property type="project" value="UniProtKB-UniRule"/>
</dbReference>
<dbReference type="InterPro" id="IPR002067">
    <property type="entry name" value="MCP"/>
</dbReference>
<keyword evidence="6" id="KW-1133">Transmembrane helix</keyword>
<proteinExistence type="inferred from homology"/>
<dbReference type="Gene3D" id="1.50.40.10">
    <property type="entry name" value="Mitochondrial carrier domain"/>
    <property type="match status" value="1"/>
</dbReference>
<keyword evidence="5" id="KW-0677">Repeat</keyword>
<gene>
    <name evidence="10" type="ORF">CQW23_31120</name>
</gene>
<dbReference type="EMBL" id="MLFT02000130">
    <property type="protein sequence ID" value="PHT29248.1"/>
    <property type="molecule type" value="Genomic_DNA"/>
</dbReference>
<dbReference type="PANTHER" id="PTHR45635:SF41">
    <property type="entry name" value="ADP,ATP CARRIER PROTEIN 1, MITOCHONDRIAL"/>
    <property type="match status" value="1"/>
</dbReference>